<gene>
    <name evidence="2" type="ordered locus">Snas_3165</name>
</gene>
<evidence type="ECO:0000256" key="1">
    <source>
        <dbReference type="SAM" id="Phobius"/>
    </source>
</evidence>
<sequence>MQRTFNRHTVVSQARGKTSKDCDRTAALAVIVTRAVLLGALAVLALAVTLD</sequence>
<dbReference type="STRING" id="446470.Snas_3165"/>
<dbReference type="Proteomes" id="UP000000844">
    <property type="component" value="Chromosome"/>
</dbReference>
<dbReference type="HOGENOM" id="CLU_3104092_0_0_11"/>
<keyword evidence="1" id="KW-0472">Membrane</keyword>
<evidence type="ECO:0000313" key="2">
    <source>
        <dbReference type="EMBL" id="ADD42836.1"/>
    </source>
</evidence>
<keyword evidence="1" id="KW-0812">Transmembrane</keyword>
<feature type="transmembrane region" description="Helical" evidence="1">
    <location>
        <begin position="25"/>
        <end position="48"/>
    </location>
</feature>
<keyword evidence="3" id="KW-1185">Reference proteome</keyword>
<accession>D3QBF4</accession>
<reference evidence="2 3" key="1">
    <citation type="journal article" date="2009" name="Stand. Genomic Sci.">
        <title>Complete genome sequence of Stackebrandtia nassauensis type strain (LLR-40K-21).</title>
        <authorList>
            <person name="Munk C."/>
            <person name="Lapidus A."/>
            <person name="Copeland A."/>
            <person name="Jando M."/>
            <person name="Mayilraj S."/>
            <person name="Glavina Del Rio T."/>
            <person name="Nolan M."/>
            <person name="Chen F."/>
            <person name="Lucas S."/>
            <person name="Tice H."/>
            <person name="Cheng J.F."/>
            <person name="Han C."/>
            <person name="Detter J.C."/>
            <person name="Bruce D."/>
            <person name="Goodwin L."/>
            <person name="Chain P."/>
            <person name="Pitluck S."/>
            <person name="Goker M."/>
            <person name="Ovchinikova G."/>
            <person name="Pati A."/>
            <person name="Ivanova N."/>
            <person name="Mavromatis K."/>
            <person name="Chen A."/>
            <person name="Palaniappan K."/>
            <person name="Land M."/>
            <person name="Hauser L."/>
            <person name="Chang Y.J."/>
            <person name="Jeffries C.D."/>
            <person name="Bristow J."/>
            <person name="Eisen J.A."/>
            <person name="Markowitz V."/>
            <person name="Hugenholtz P."/>
            <person name="Kyrpides N.C."/>
            <person name="Klenk H.P."/>
        </authorList>
    </citation>
    <scope>NUCLEOTIDE SEQUENCE [LARGE SCALE GENOMIC DNA]</scope>
    <source>
        <strain evidence="3">DSM 44728 / CIP 108903 / NRRL B-16338 / NBRC 102104 / LLR-40K-21</strain>
    </source>
</reference>
<dbReference type="RefSeq" id="WP_013018407.1">
    <property type="nucleotide sequence ID" value="NC_013947.1"/>
</dbReference>
<keyword evidence="1" id="KW-1133">Transmembrane helix</keyword>
<evidence type="ECO:0000313" key="3">
    <source>
        <dbReference type="Proteomes" id="UP000000844"/>
    </source>
</evidence>
<dbReference type="EMBL" id="CP001778">
    <property type="protein sequence ID" value="ADD42836.1"/>
    <property type="molecule type" value="Genomic_DNA"/>
</dbReference>
<name>D3QBF4_STANL</name>
<organism evidence="2 3">
    <name type="scientific">Stackebrandtia nassauensis (strain DSM 44728 / CIP 108903 / NRRL B-16338 / NBRC 102104 / LLR-40K-21)</name>
    <dbReference type="NCBI Taxonomy" id="446470"/>
    <lineage>
        <taxon>Bacteria</taxon>
        <taxon>Bacillati</taxon>
        <taxon>Actinomycetota</taxon>
        <taxon>Actinomycetes</taxon>
        <taxon>Glycomycetales</taxon>
        <taxon>Glycomycetaceae</taxon>
        <taxon>Stackebrandtia</taxon>
    </lineage>
</organism>
<protein>
    <submittedName>
        <fullName evidence="2">Uncharacterized protein</fullName>
    </submittedName>
</protein>
<dbReference type="KEGG" id="sna:Snas_3165"/>
<dbReference type="AlphaFoldDB" id="D3QBF4"/>
<proteinExistence type="predicted"/>